<keyword evidence="2" id="KW-1185">Reference proteome</keyword>
<dbReference type="AlphaFoldDB" id="A0A1P8UXL0"/>
<gene>
    <name evidence="1" type="ORF">Ga0080574_TMP3796</name>
</gene>
<dbReference type="KEGG" id="paby:Ga0080574_TMP3796"/>
<dbReference type="EMBL" id="CP015093">
    <property type="protein sequence ID" value="APZ54130.1"/>
    <property type="molecule type" value="Genomic_DNA"/>
</dbReference>
<organism evidence="1 2">
    <name type="scientific">Salipiger abyssi</name>
    <dbReference type="NCBI Taxonomy" id="1250539"/>
    <lineage>
        <taxon>Bacteria</taxon>
        <taxon>Pseudomonadati</taxon>
        <taxon>Pseudomonadota</taxon>
        <taxon>Alphaproteobacteria</taxon>
        <taxon>Rhodobacterales</taxon>
        <taxon>Roseobacteraceae</taxon>
        <taxon>Salipiger</taxon>
    </lineage>
</organism>
<dbReference type="STRING" id="1250539.Ga0080574_TMP3796"/>
<sequence>MTLWDRICIHACYHDWNPVGLILNDEWVIEVFRTYGPRYPGWTELR</sequence>
<protein>
    <submittedName>
        <fullName evidence="1">Uncharacterized protein</fullName>
    </submittedName>
</protein>
<dbReference type="RefSeq" id="WP_156876407.1">
    <property type="nucleotide sequence ID" value="NZ_CP015093.1"/>
</dbReference>
<evidence type="ECO:0000313" key="1">
    <source>
        <dbReference type="EMBL" id="APZ54130.1"/>
    </source>
</evidence>
<proteinExistence type="predicted"/>
<dbReference type="Proteomes" id="UP000187059">
    <property type="component" value="Chromosome"/>
</dbReference>
<accession>A0A1P8UXL0</accession>
<reference evidence="1 2" key="1">
    <citation type="submission" date="2016-04" db="EMBL/GenBank/DDBJ databases">
        <title>Deep-sea bacteria in the southern Pacific.</title>
        <authorList>
            <person name="Tang K."/>
        </authorList>
    </citation>
    <scope>NUCLEOTIDE SEQUENCE [LARGE SCALE GENOMIC DNA]</scope>
    <source>
        <strain evidence="1 2">JLT2014</strain>
    </source>
</reference>
<dbReference type="OrthoDB" id="9892188at2"/>
<name>A0A1P8UXL0_9RHOB</name>
<evidence type="ECO:0000313" key="2">
    <source>
        <dbReference type="Proteomes" id="UP000187059"/>
    </source>
</evidence>